<reference evidence="4" key="1">
    <citation type="submission" date="2022-01" db="EMBL/GenBank/DDBJ databases">
        <title>Corynebacterium sp. nov isolated from isolated from the feces of the greater white-fronted geese (Anser albifrons) at Poyang Lake, PR China.</title>
        <authorList>
            <person name="Liu Q."/>
        </authorList>
    </citation>
    <scope>NUCLEOTIDE SEQUENCE</scope>
    <source>
        <strain evidence="4">JCM 32435</strain>
    </source>
</reference>
<evidence type="ECO:0000259" key="3">
    <source>
        <dbReference type="PROSITE" id="PS50234"/>
    </source>
</evidence>
<comment type="caution">
    <text evidence="4">The sequence shown here is derived from an EMBL/GenBank/DDBJ whole genome shotgun (WGS) entry which is preliminary data.</text>
</comment>
<organism evidence="4 5">
    <name type="scientific">Corynebacterium uropygiale</name>
    <dbReference type="NCBI Taxonomy" id="1775911"/>
    <lineage>
        <taxon>Bacteria</taxon>
        <taxon>Bacillati</taxon>
        <taxon>Actinomycetota</taxon>
        <taxon>Actinomycetes</taxon>
        <taxon>Mycobacteriales</taxon>
        <taxon>Corynebacteriaceae</taxon>
        <taxon>Corynebacterium</taxon>
    </lineage>
</organism>
<evidence type="ECO:0000313" key="5">
    <source>
        <dbReference type="Proteomes" id="UP001139336"/>
    </source>
</evidence>
<proteinExistence type="predicted"/>
<dbReference type="Gene3D" id="3.40.50.410">
    <property type="entry name" value="von Willebrand factor, type A domain"/>
    <property type="match status" value="1"/>
</dbReference>
<dbReference type="EMBL" id="JAKGSI010000002">
    <property type="protein sequence ID" value="MCF4006690.1"/>
    <property type="molecule type" value="Genomic_DNA"/>
</dbReference>
<dbReference type="Proteomes" id="UP001139336">
    <property type="component" value="Unassembled WGS sequence"/>
</dbReference>
<feature type="region of interest" description="Disordered" evidence="1">
    <location>
        <begin position="137"/>
        <end position="157"/>
    </location>
</feature>
<evidence type="ECO:0000256" key="2">
    <source>
        <dbReference type="SAM" id="Phobius"/>
    </source>
</evidence>
<dbReference type="InterPro" id="IPR002035">
    <property type="entry name" value="VWF_A"/>
</dbReference>
<feature type="transmembrane region" description="Helical" evidence="2">
    <location>
        <begin position="12"/>
        <end position="34"/>
    </location>
</feature>
<keyword evidence="5" id="KW-1185">Reference proteome</keyword>
<evidence type="ECO:0000256" key="1">
    <source>
        <dbReference type="SAM" id="MobiDB-lite"/>
    </source>
</evidence>
<dbReference type="Pfam" id="PF13519">
    <property type="entry name" value="VWA_2"/>
    <property type="match status" value="1"/>
</dbReference>
<dbReference type="InterPro" id="IPR036465">
    <property type="entry name" value="vWFA_dom_sf"/>
</dbReference>
<evidence type="ECO:0000313" key="4">
    <source>
        <dbReference type="EMBL" id="MCF4006690.1"/>
    </source>
</evidence>
<gene>
    <name evidence="4" type="ORF">L1O03_05785</name>
</gene>
<accession>A0A9X1QTE2</accession>
<protein>
    <submittedName>
        <fullName evidence="4">VWA domain-containing protein</fullName>
    </submittedName>
</protein>
<dbReference type="AlphaFoldDB" id="A0A9X1QTE2"/>
<keyword evidence="2" id="KW-0812">Transmembrane</keyword>
<keyword evidence="2" id="KW-0472">Membrane</keyword>
<dbReference type="CDD" id="cd00198">
    <property type="entry name" value="vWFA"/>
    <property type="match status" value="1"/>
</dbReference>
<name>A0A9X1QTE2_9CORY</name>
<dbReference type="RefSeq" id="WP_236118473.1">
    <property type="nucleotide sequence ID" value="NZ_JAKGSI010000002.1"/>
</dbReference>
<feature type="domain" description="VWFA" evidence="3">
    <location>
        <begin position="271"/>
        <end position="418"/>
    </location>
</feature>
<dbReference type="SUPFAM" id="SSF53300">
    <property type="entry name" value="vWA-like"/>
    <property type="match status" value="1"/>
</dbReference>
<sequence length="452" mass="48859">MGRHSSGTRNFRLSGGLITIICVIILLAALIYGWTLLRAHNEADDAAYRAECFEGTLDLPVYETTPGLSGVSLDSWRSTNPVVRDYCIEPHLVADPADAALIIALSDKDLDASLTQSQRSVAGAPTPTTLSLSVAAREGSDSAAPAENTSFPEGRGAAPALALSSGDVEKAETLLRRDRMVTPEKSVEQQSPGIATSVLPEGYHWVPAGASTGVLLAPLTVSDRIEEDQARSAAALTEYLNDADRAQGQPELDRAALDDLIERQLRLPAVDTLFLLDTSERMRDPLGERSAFDAARAAVLDASHQLDEQHHPIGLMTYSAAHGAERPESVRRDAGFGPARDIEESLKDRGPEQGAPQSRPAVRAAIEEAQKHRRETGADTRLIVLTTGHDDMNEDNDYREFLASARHDGLDLQFIQVGYSPMDPVVSDDHPTMAYDEAQLREAVGRLSGTWL</sequence>
<keyword evidence="2" id="KW-1133">Transmembrane helix</keyword>
<dbReference type="PROSITE" id="PS50234">
    <property type="entry name" value="VWFA"/>
    <property type="match status" value="1"/>
</dbReference>